<evidence type="ECO:0000256" key="3">
    <source>
        <dbReference type="ARBA" id="ARBA00022695"/>
    </source>
</evidence>
<organism evidence="5 6">
    <name type="scientific">Cirrhinus molitorella</name>
    <name type="common">mud carp</name>
    <dbReference type="NCBI Taxonomy" id="172907"/>
    <lineage>
        <taxon>Eukaryota</taxon>
        <taxon>Metazoa</taxon>
        <taxon>Chordata</taxon>
        <taxon>Craniata</taxon>
        <taxon>Vertebrata</taxon>
        <taxon>Euteleostomi</taxon>
        <taxon>Actinopterygii</taxon>
        <taxon>Neopterygii</taxon>
        <taxon>Teleostei</taxon>
        <taxon>Ostariophysi</taxon>
        <taxon>Cypriniformes</taxon>
        <taxon>Cyprinidae</taxon>
        <taxon>Labeoninae</taxon>
        <taxon>Labeonini</taxon>
        <taxon>Cirrhinus</taxon>
    </lineage>
</organism>
<dbReference type="PANTHER" id="PTHR10339:SF27">
    <property type="entry name" value="NAD(P)(+)--ARGININE ADP-RIBOSYLTRANSFERASE"/>
    <property type="match status" value="1"/>
</dbReference>
<keyword evidence="2" id="KW-0808">Transferase</keyword>
<evidence type="ECO:0000313" key="6">
    <source>
        <dbReference type="Proteomes" id="UP001558613"/>
    </source>
</evidence>
<gene>
    <name evidence="5" type="ORF">QQF64_025504</name>
</gene>
<keyword evidence="1" id="KW-0328">Glycosyltransferase</keyword>
<evidence type="ECO:0000256" key="4">
    <source>
        <dbReference type="SAM" id="SignalP"/>
    </source>
</evidence>
<dbReference type="SUPFAM" id="SSF56399">
    <property type="entry name" value="ADP-ribosylation"/>
    <property type="match status" value="1"/>
</dbReference>
<keyword evidence="4" id="KW-0732">Signal</keyword>
<dbReference type="InterPro" id="IPR050999">
    <property type="entry name" value="ADP-ribosyltransferase_ARG"/>
</dbReference>
<dbReference type="Gene3D" id="3.90.176.10">
    <property type="entry name" value="Toxin ADP-ribosyltransferase, Chain A, domain 1"/>
    <property type="match status" value="1"/>
</dbReference>
<dbReference type="EMBL" id="JAYMGO010000003">
    <property type="protein sequence ID" value="KAL1278831.1"/>
    <property type="molecule type" value="Genomic_DNA"/>
</dbReference>
<feature type="signal peptide" evidence="4">
    <location>
        <begin position="1"/>
        <end position="16"/>
    </location>
</feature>
<reference evidence="5 6" key="1">
    <citation type="submission" date="2023-09" db="EMBL/GenBank/DDBJ databases">
        <authorList>
            <person name="Wang M."/>
        </authorList>
    </citation>
    <scope>NUCLEOTIDE SEQUENCE [LARGE SCALE GENOMIC DNA]</scope>
    <source>
        <strain evidence="5">GT-2023</strain>
        <tissue evidence="5">Liver</tissue>
    </source>
</reference>
<evidence type="ECO:0000256" key="2">
    <source>
        <dbReference type="ARBA" id="ARBA00022679"/>
    </source>
</evidence>
<dbReference type="PANTHER" id="PTHR10339">
    <property type="entry name" value="ADP-RIBOSYLTRANSFERASE"/>
    <property type="match status" value="1"/>
</dbReference>
<keyword evidence="6" id="KW-1185">Reference proteome</keyword>
<protein>
    <submittedName>
        <fullName evidence="5">Uncharacterized protein</fullName>
    </submittedName>
</protein>
<feature type="chain" id="PRO_5046773992" evidence="4">
    <location>
        <begin position="17"/>
        <end position="70"/>
    </location>
</feature>
<sequence length="70" mass="7812">MLLIIEALLLISAALGHENTAVAAFEKVFPLDMAPNSVDDQYEGCRKKMANLVETKYLKKEINNSKFKIA</sequence>
<dbReference type="Proteomes" id="UP001558613">
    <property type="component" value="Unassembled WGS sequence"/>
</dbReference>
<keyword evidence="3" id="KW-0548">Nucleotidyltransferase</keyword>
<accession>A0ABR3NP77</accession>
<comment type="caution">
    <text evidence="5">The sequence shown here is derived from an EMBL/GenBank/DDBJ whole genome shotgun (WGS) entry which is preliminary data.</text>
</comment>
<proteinExistence type="predicted"/>
<evidence type="ECO:0000313" key="5">
    <source>
        <dbReference type="EMBL" id="KAL1278831.1"/>
    </source>
</evidence>
<name>A0ABR3NP77_9TELE</name>
<evidence type="ECO:0000256" key="1">
    <source>
        <dbReference type="ARBA" id="ARBA00022676"/>
    </source>
</evidence>